<dbReference type="EMBL" id="AZSP01000340">
    <property type="protein sequence ID" value="PVE05288.1"/>
    <property type="molecule type" value="Genomic_DNA"/>
</dbReference>
<keyword evidence="7" id="KW-0624">Polysaccharide degradation</keyword>
<evidence type="ECO:0000256" key="6">
    <source>
        <dbReference type="ARBA" id="ARBA00023277"/>
    </source>
</evidence>
<name>A0A2T7SQW8_9ACTN</name>
<dbReference type="Proteomes" id="UP000245992">
    <property type="component" value="Unassembled WGS sequence"/>
</dbReference>
<evidence type="ECO:0000256" key="5">
    <source>
        <dbReference type="ARBA" id="ARBA00022801"/>
    </source>
</evidence>
<protein>
    <submittedName>
        <fullName evidence="10">Poly(3-hydroxybutyrate) depolymerase</fullName>
    </submittedName>
</protein>
<dbReference type="Gene3D" id="3.40.50.1820">
    <property type="entry name" value="alpha/beta hydrolase"/>
    <property type="match status" value="1"/>
</dbReference>
<dbReference type="RefSeq" id="WP_063759129.1">
    <property type="nucleotide sequence ID" value="NZ_AZSP01000340.1"/>
</dbReference>
<evidence type="ECO:0000256" key="7">
    <source>
        <dbReference type="ARBA" id="ARBA00023326"/>
    </source>
</evidence>
<keyword evidence="2" id="KW-0964">Secreted</keyword>
<dbReference type="STRING" id="1440053.GCA_000718095_01320"/>
<dbReference type="AlphaFoldDB" id="A0A2T7SQW8"/>
<dbReference type="InterPro" id="IPR000801">
    <property type="entry name" value="Esterase-like"/>
</dbReference>
<proteinExistence type="predicted"/>
<dbReference type="InterPro" id="IPR029058">
    <property type="entry name" value="AB_hydrolase_fold"/>
</dbReference>
<organism evidence="10 11">
    <name type="scientific">Streptomyces scopuliridis RB72</name>
    <dbReference type="NCBI Taxonomy" id="1440053"/>
    <lineage>
        <taxon>Bacteria</taxon>
        <taxon>Bacillati</taxon>
        <taxon>Actinomycetota</taxon>
        <taxon>Actinomycetes</taxon>
        <taxon>Kitasatosporales</taxon>
        <taxon>Streptomycetaceae</taxon>
        <taxon>Streptomyces</taxon>
    </lineage>
</organism>
<dbReference type="GO" id="GO:0045493">
    <property type="term" value="P:xylan catabolic process"/>
    <property type="evidence" value="ECO:0007669"/>
    <property type="project" value="UniProtKB-KW"/>
</dbReference>
<dbReference type="GO" id="GO:0005576">
    <property type="term" value="C:extracellular region"/>
    <property type="evidence" value="ECO:0007669"/>
    <property type="project" value="UniProtKB-SubCell"/>
</dbReference>
<comment type="subcellular location">
    <subcellularLocation>
        <location evidence="1">Secreted</location>
    </subcellularLocation>
</comment>
<feature type="region of interest" description="Disordered" evidence="8">
    <location>
        <begin position="47"/>
        <end position="67"/>
    </location>
</feature>
<dbReference type="PANTHER" id="PTHR38050">
    <property type="match status" value="1"/>
</dbReference>
<dbReference type="InterPro" id="IPR043595">
    <property type="entry name" value="FaeB/C/D"/>
</dbReference>
<keyword evidence="11" id="KW-1185">Reference proteome</keyword>
<evidence type="ECO:0000256" key="4">
    <source>
        <dbReference type="ARBA" id="ARBA00022729"/>
    </source>
</evidence>
<dbReference type="Pfam" id="PF00756">
    <property type="entry name" value="Esterase"/>
    <property type="match status" value="1"/>
</dbReference>
<keyword evidence="6" id="KW-0119">Carbohydrate metabolism</keyword>
<evidence type="ECO:0000256" key="2">
    <source>
        <dbReference type="ARBA" id="ARBA00022525"/>
    </source>
</evidence>
<accession>A0A2T7SQW8</accession>
<sequence length="330" mass="34775">MNSLQRMATAAVGLVLCLATTGATTGALTGTATAAPVPHGTSKAACRLPAPHAPGTSASHTISSGGRDRTYQLHLPAGYAEKRDWPVILAFHGRGNTGAGTEEFSKLSTLPAVVVYPDGVIGTGDGDRQAWQGAPYAAAGVDDVRFTEDLLDRLESTLCVDERRVYATGKSNGAGFVSTLLACRMADRIAAIAPVAAALYPTGEPCEPSRPVPVIEFHGTGDATIPYAGDADRGLPAIQDWLAEWAERNGCASRARDRVTEPDITVARWRGCDRGAEVRHVAVTDGGHTWPGADSYSGGGYTTQTIEAHEVMWQFLRPFRTPASPASPRH</sequence>
<comment type="caution">
    <text evidence="10">The sequence shown here is derived from an EMBL/GenBank/DDBJ whole genome shotgun (WGS) entry which is preliminary data.</text>
</comment>
<reference evidence="10 11" key="1">
    <citation type="submission" date="2013-12" db="EMBL/GenBank/DDBJ databases">
        <title>Annotated genome of Streptomyces scopuliridis.</title>
        <authorList>
            <person name="Olson J.B."/>
        </authorList>
    </citation>
    <scope>NUCLEOTIDE SEQUENCE [LARGE SCALE GENOMIC DNA]</scope>
    <source>
        <strain evidence="10 11">RB72</strain>
    </source>
</reference>
<keyword evidence="5" id="KW-0378">Hydrolase</keyword>
<evidence type="ECO:0000256" key="3">
    <source>
        <dbReference type="ARBA" id="ARBA00022651"/>
    </source>
</evidence>
<evidence type="ECO:0000256" key="9">
    <source>
        <dbReference type="SAM" id="SignalP"/>
    </source>
</evidence>
<feature type="chain" id="PRO_5015543875" evidence="9">
    <location>
        <begin position="35"/>
        <end position="330"/>
    </location>
</feature>
<dbReference type="PANTHER" id="PTHR38050:SF2">
    <property type="entry name" value="FERULOYL ESTERASE C-RELATED"/>
    <property type="match status" value="1"/>
</dbReference>
<feature type="signal peptide" evidence="9">
    <location>
        <begin position="1"/>
        <end position="34"/>
    </location>
</feature>
<gene>
    <name evidence="10" type="ORF">Y717_02155</name>
</gene>
<keyword evidence="3" id="KW-0858">Xylan degradation</keyword>
<evidence type="ECO:0000313" key="11">
    <source>
        <dbReference type="Proteomes" id="UP000245992"/>
    </source>
</evidence>
<evidence type="ECO:0000313" key="10">
    <source>
        <dbReference type="EMBL" id="PVE05288.1"/>
    </source>
</evidence>
<evidence type="ECO:0000256" key="1">
    <source>
        <dbReference type="ARBA" id="ARBA00004613"/>
    </source>
</evidence>
<keyword evidence="4 9" id="KW-0732">Signal</keyword>
<dbReference type="GO" id="GO:0030600">
    <property type="term" value="F:feruloyl esterase activity"/>
    <property type="evidence" value="ECO:0007669"/>
    <property type="project" value="InterPro"/>
</dbReference>
<evidence type="ECO:0000256" key="8">
    <source>
        <dbReference type="SAM" id="MobiDB-lite"/>
    </source>
</evidence>
<dbReference type="SUPFAM" id="SSF53474">
    <property type="entry name" value="alpha/beta-Hydrolases"/>
    <property type="match status" value="1"/>
</dbReference>